<accession>A0A5N5DIH2</accession>
<dbReference type="AlphaFoldDB" id="A0A5N5DIH2"/>
<gene>
    <name evidence="3" type="primary">nlhH_3</name>
    <name evidence="3" type="ORF">DBV05_g4010</name>
</gene>
<feature type="domain" description="Alpha/beta hydrolase fold-3" evidence="2">
    <location>
        <begin position="106"/>
        <end position="327"/>
    </location>
</feature>
<dbReference type="Proteomes" id="UP000325902">
    <property type="component" value="Unassembled WGS sequence"/>
</dbReference>
<sequence>MPASTTVAREEGYDPAWLELEAAMGGRKHLSGSFAEKRVQFNALSDTMQALWPRPLVDGKGKAVDVEVEDLTIPAPSSSKSTEIPLRIYRPRPSEEEKAKVPLPLIVWYHGGGWMGGTLDSEHAQCQLIAAGVPAAVVSVDYGLLPENSTAGMLADCVAGFEWVWANAASSRLGGDARRVVVLGGSAGGALAYGVVRELVLKGEGDKCRGAVGVFPVTIHAMTPPEKWRGLVKSCGSELWETAPVVRGVDQKGVLDLAAERSPANDPLFIVKFTYEEEVLKKFPRTYIATSSKDLMQDDGTVLEAALKDVGVPVRREHYEGLPHYFWFFPQLGEKTMRFVEDLVKGVRWVLEN</sequence>
<comment type="caution">
    <text evidence="3">The sequence shown here is derived from an EMBL/GenBank/DDBJ whole genome shotgun (WGS) entry which is preliminary data.</text>
</comment>
<dbReference type="GO" id="GO:0016787">
    <property type="term" value="F:hydrolase activity"/>
    <property type="evidence" value="ECO:0007669"/>
    <property type="project" value="UniProtKB-KW"/>
</dbReference>
<proteinExistence type="predicted"/>
<dbReference type="SUPFAM" id="SSF53474">
    <property type="entry name" value="alpha/beta-Hydrolases"/>
    <property type="match status" value="1"/>
</dbReference>
<name>A0A5N5DIH2_9PEZI</name>
<dbReference type="PANTHER" id="PTHR48081:SF8">
    <property type="entry name" value="ALPHA_BETA HYDROLASE FOLD-3 DOMAIN-CONTAINING PROTEIN-RELATED"/>
    <property type="match status" value="1"/>
</dbReference>
<dbReference type="OrthoDB" id="408631at2759"/>
<evidence type="ECO:0000313" key="3">
    <source>
        <dbReference type="EMBL" id="KAB2577380.1"/>
    </source>
</evidence>
<dbReference type="InterPro" id="IPR029058">
    <property type="entry name" value="AB_hydrolase_fold"/>
</dbReference>
<dbReference type="EMBL" id="VCHE01000017">
    <property type="protein sequence ID" value="KAB2577380.1"/>
    <property type="molecule type" value="Genomic_DNA"/>
</dbReference>
<evidence type="ECO:0000313" key="4">
    <source>
        <dbReference type="Proteomes" id="UP000325902"/>
    </source>
</evidence>
<dbReference type="InterPro" id="IPR050300">
    <property type="entry name" value="GDXG_lipolytic_enzyme"/>
</dbReference>
<evidence type="ECO:0000259" key="2">
    <source>
        <dbReference type="Pfam" id="PF07859"/>
    </source>
</evidence>
<keyword evidence="1" id="KW-0378">Hydrolase</keyword>
<dbReference type="PANTHER" id="PTHR48081">
    <property type="entry name" value="AB HYDROLASE SUPERFAMILY PROTEIN C4A8.06C"/>
    <property type="match status" value="1"/>
</dbReference>
<dbReference type="Gene3D" id="3.40.50.1820">
    <property type="entry name" value="alpha/beta hydrolase"/>
    <property type="match status" value="1"/>
</dbReference>
<dbReference type="InterPro" id="IPR013094">
    <property type="entry name" value="AB_hydrolase_3"/>
</dbReference>
<dbReference type="Pfam" id="PF07859">
    <property type="entry name" value="Abhydrolase_3"/>
    <property type="match status" value="1"/>
</dbReference>
<reference evidence="3 4" key="1">
    <citation type="journal article" date="2019" name="Sci. Rep.">
        <title>A multi-omics analysis of the grapevine pathogen Lasiodiplodia theobromae reveals that temperature affects the expression of virulence- and pathogenicity-related genes.</title>
        <authorList>
            <person name="Felix C."/>
            <person name="Meneses R."/>
            <person name="Goncalves M.F.M."/>
            <person name="Tilleman L."/>
            <person name="Duarte A.S."/>
            <person name="Jorrin-Novo J.V."/>
            <person name="Van de Peer Y."/>
            <person name="Deforce D."/>
            <person name="Van Nieuwerburgh F."/>
            <person name="Esteves A.C."/>
            <person name="Alves A."/>
        </authorList>
    </citation>
    <scope>NUCLEOTIDE SEQUENCE [LARGE SCALE GENOMIC DNA]</scope>
    <source>
        <strain evidence="3 4">LA-SOL3</strain>
    </source>
</reference>
<organism evidence="3 4">
    <name type="scientific">Lasiodiplodia theobromae</name>
    <dbReference type="NCBI Taxonomy" id="45133"/>
    <lineage>
        <taxon>Eukaryota</taxon>
        <taxon>Fungi</taxon>
        <taxon>Dikarya</taxon>
        <taxon>Ascomycota</taxon>
        <taxon>Pezizomycotina</taxon>
        <taxon>Dothideomycetes</taxon>
        <taxon>Dothideomycetes incertae sedis</taxon>
        <taxon>Botryosphaeriales</taxon>
        <taxon>Botryosphaeriaceae</taxon>
        <taxon>Lasiodiplodia</taxon>
    </lineage>
</organism>
<evidence type="ECO:0000256" key="1">
    <source>
        <dbReference type="ARBA" id="ARBA00022801"/>
    </source>
</evidence>
<keyword evidence="4" id="KW-1185">Reference proteome</keyword>
<protein>
    <submittedName>
        <fullName evidence="3">Carboxylesterase NlhH</fullName>
    </submittedName>
</protein>